<reference evidence="2 3" key="1">
    <citation type="submission" date="2020-08" db="EMBL/GenBank/DDBJ databases">
        <title>Genomic Encyclopedia of Type Strains, Phase IV (KMG-IV): sequencing the most valuable type-strain genomes for metagenomic binning, comparative biology and taxonomic classification.</title>
        <authorList>
            <person name="Goeker M."/>
        </authorList>
    </citation>
    <scope>NUCLEOTIDE SEQUENCE [LARGE SCALE GENOMIC DNA]</scope>
    <source>
        <strain evidence="2 3">DSM 25024</strain>
    </source>
</reference>
<sequence length="249" mass="26428">MIRSAVVALAVLASSSAMAQQDEHHRMVMLMHNGSLMIGEVQGLNLTIRYEEPRQGLREAGIRSGTTLVTGILAPDGSISATSRLFRQGCKPAEFDVVGRLDGDRLTMRGIEPRWRKDARCEVNRNVPPTDLDFTGRPDQLARMAYTPDEGDWDYQRWTSQAETIIGSATIPAEAPEPAPVVAVVPPAPAPVVAAPTAQAAASSSVAVVVNVAPAPAPLPAPEPLPAPVAQPVQVEAPAPAKPKLDLDF</sequence>
<dbReference type="AlphaFoldDB" id="A0A7W6FW92"/>
<feature type="chain" id="PRO_5031029809" evidence="1">
    <location>
        <begin position="20"/>
        <end position="249"/>
    </location>
</feature>
<dbReference type="RefSeq" id="WP_090966418.1">
    <property type="nucleotide sequence ID" value="NZ_FOOA01000028.1"/>
</dbReference>
<dbReference type="EMBL" id="JACIDO010000017">
    <property type="protein sequence ID" value="MBB3938084.1"/>
    <property type="molecule type" value="Genomic_DNA"/>
</dbReference>
<keyword evidence="1" id="KW-0732">Signal</keyword>
<keyword evidence="3" id="KW-1185">Reference proteome</keyword>
<gene>
    <name evidence="2" type="ORF">GGR05_004254</name>
</gene>
<evidence type="ECO:0000256" key="1">
    <source>
        <dbReference type="SAM" id="SignalP"/>
    </source>
</evidence>
<protein>
    <submittedName>
        <fullName evidence="2">Uncharacterized protein</fullName>
    </submittedName>
</protein>
<proteinExistence type="predicted"/>
<dbReference type="OrthoDB" id="8611435at2"/>
<comment type="caution">
    <text evidence="2">The sequence shown here is derived from an EMBL/GenBank/DDBJ whole genome shotgun (WGS) entry which is preliminary data.</text>
</comment>
<name>A0A7W6FW92_9HYPH</name>
<accession>A0A7W6FW92</accession>
<evidence type="ECO:0000313" key="3">
    <source>
        <dbReference type="Proteomes" id="UP000531216"/>
    </source>
</evidence>
<organism evidence="2 3">
    <name type="scientific">Aureimonas phyllosphaerae</name>
    <dbReference type="NCBI Taxonomy" id="1166078"/>
    <lineage>
        <taxon>Bacteria</taxon>
        <taxon>Pseudomonadati</taxon>
        <taxon>Pseudomonadota</taxon>
        <taxon>Alphaproteobacteria</taxon>
        <taxon>Hyphomicrobiales</taxon>
        <taxon>Aurantimonadaceae</taxon>
        <taxon>Aureimonas</taxon>
    </lineage>
</organism>
<feature type="signal peptide" evidence="1">
    <location>
        <begin position="1"/>
        <end position="19"/>
    </location>
</feature>
<dbReference type="Proteomes" id="UP000531216">
    <property type="component" value="Unassembled WGS sequence"/>
</dbReference>
<evidence type="ECO:0000313" key="2">
    <source>
        <dbReference type="EMBL" id="MBB3938084.1"/>
    </source>
</evidence>